<dbReference type="GeneID" id="117546122"/>
<name>A0A6P8V4F2_GYMAC</name>
<keyword evidence="8" id="KW-1185">Reference proteome</keyword>
<dbReference type="SMART" id="SM00020">
    <property type="entry name" value="Tryp_SPc"/>
    <property type="match status" value="1"/>
</dbReference>
<feature type="signal peptide" evidence="6">
    <location>
        <begin position="1"/>
        <end position="22"/>
    </location>
</feature>
<feature type="chain" id="PRO_5027783724" evidence="6">
    <location>
        <begin position="23"/>
        <end position="250"/>
    </location>
</feature>
<dbReference type="AlphaFoldDB" id="A0A6P8V4F2"/>
<dbReference type="PROSITE" id="PS50240">
    <property type="entry name" value="TRYPSIN_DOM"/>
    <property type="match status" value="1"/>
</dbReference>
<sequence length="250" mass="27453">MHALHKLLLFQVLTSLGQNADGSRIIKGAIAPDDTYEFLVSLQKNEKHLCGGFLISEDFVLTAAHCSSEEPDRVVVGTHKLLNVGDENVRYIEKRYKHGSYYQVSGGYDIMLLKLTRKVAGNKKQIIALPSSNIHIQEKKTCHVAGWGKTETRGGVVDRLMVVDVSVINLNTCSESWVQWGGIPSNVICAGGYPSDKGFCQGDSGGPLVCDGIAVGVVSFNYNRTCDYPTKPNVYTEISKYLGWINNIIN</sequence>
<dbReference type="Proteomes" id="UP000515161">
    <property type="component" value="Unplaced"/>
</dbReference>
<keyword evidence="2" id="KW-0645">Protease</keyword>
<reference evidence="9" key="1">
    <citation type="submission" date="2025-08" db="UniProtKB">
        <authorList>
            <consortium name="RefSeq"/>
        </authorList>
    </citation>
    <scope>IDENTIFICATION</scope>
</reference>
<evidence type="ECO:0000256" key="2">
    <source>
        <dbReference type="ARBA" id="ARBA00022670"/>
    </source>
</evidence>
<keyword evidence="4" id="KW-0720">Serine protease</keyword>
<dbReference type="InterPro" id="IPR050430">
    <property type="entry name" value="Peptidase_S1"/>
</dbReference>
<evidence type="ECO:0000256" key="4">
    <source>
        <dbReference type="ARBA" id="ARBA00022825"/>
    </source>
</evidence>
<dbReference type="InParanoid" id="A0A6P8V4F2"/>
<evidence type="ECO:0000256" key="1">
    <source>
        <dbReference type="ARBA" id="ARBA00007664"/>
    </source>
</evidence>
<dbReference type="PRINTS" id="PR00722">
    <property type="entry name" value="CHYMOTRYPSIN"/>
</dbReference>
<feature type="domain" description="Peptidase S1" evidence="7">
    <location>
        <begin position="25"/>
        <end position="250"/>
    </location>
</feature>
<evidence type="ECO:0000313" key="8">
    <source>
        <dbReference type="Proteomes" id="UP000515161"/>
    </source>
</evidence>
<proteinExistence type="inferred from homology"/>
<dbReference type="PANTHER" id="PTHR24276">
    <property type="entry name" value="POLYSERASE-RELATED"/>
    <property type="match status" value="1"/>
</dbReference>
<keyword evidence="6" id="KW-0732">Signal</keyword>
<gene>
    <name evidence="9" type="primary">LOC117546122</name>
</gene>
<evidence type="ECO:0000313" key="9">
    <source>
        <dbReference type="RefSeq" id="XP_034072122.1"/>
    </source>
</evidence>
<dbReference type="GO" id="GO:0006508">
    <property type="term" value="P:proteolysis"/>
    <property type="evidence" value="ECO:0007669"/>
    <property type="project" value="UniProtKB-KW"/>
</dbReference>
<dbReference type="InterPro" id="IPR043504">
    <property type="entry name" value="Peptidase_S1_PA_chymotrypsin"/>
</dbReference>
<dbReference type="RefSeq" id="XP_034072122.1">
    <property type="nucleotide sequence ID" value="XM_034216231.1"/>
</dbReference>
<evidence type="ECO:0000256" key="3">
    <source>
        <dbReference type="ARBA" id="ARBA00022801"/>
    </source>
</evidence>
<dbReference type="InterPro" id="IPR001254">
    <property type="entry name" value="Trypsin_dom"/>
</dbReference>
<keyword evidence="5" id="KW-1015">Disulfide bond</keyword>
<dbReference type="CDD" id="cd00190">
    <property type="entry name" value="Tryp_SPc"/>
    <property type="match status" value="1"/>
</dbReference>
<dbReference type="OrthoDB" id="8440449at2759"/>
<organism evidence="8 9">
    <name type="scientific">Gymnodraco acuticeps</name>
    <name type="common">Antarctic dragonfish</name>
    <dbReference type="NCBI Taxonomy" id="8218"/>
    <lineage>
        <taxon>Eukaryota</taxon>
        <taxon>Metazoa</taxon>
        <taxon>Chordata</taxon>
        <taxon>Craniata</taxon>
        <taxon>Vertebrata</taxon>
        <taxon>Euteleostomi</taxon>
        <taxon>Actinopterygii</taxon>
        <taxon>Neopterygii</taxon>
        <taxon>Teleostei</taxon>
        <taxon>Neoteleostei</taxon>
        <taxon>Acanthomorphata</taxon>
        <taxon>Eupercaria</taxon>
        <taxon>Perciformes</taxon>
        <taxon>Notothenioidei</taxon>
        <taxon>Bathydraconidae</taxon>
        <taxon>Gymnodraco</taxon>
    </lineage>
</organism>
<dbReference type="FunCoup" id="A0A6P8V4F2">
    <property type="interactions" value="8"/>
</dbReference>
<accession>A0A6P8V4F2</accession>
<dbReference type="FunFam" id="2.40.10.10:FF:000036">
    <property type="entry name" value="Trypsin beta"/>
    <property type="match status" value="1"/>
</dbReference>
<dbReference type="Gene3D" id="2.40.10.10">
    <property type="entry name" value="Trypsin-like serine proteases"/>
    <property type="match status" value="2"/>
</dbReference>
<dbReference type="InterPro" id="IPR009003">
    <property type="entry name" value="Peptidase_S1_PA"/>
</dbReference>
<dbReference type="KEGG" id="gacu:117546122"/>
<dbReference type="InterPro" id="IPR001314">
    <property type="entry name" value="Peptidase_S1A"/>
</dbReference>
<evidence type="ECO:0000256" key="5">
    <source>
        <dbReference type="ARBA" id="ARBA00023157"/>
    </source>
</evidence>
<evidence type="ECO:0000259" key="7">
    <source>
        <dbReference type="PROSITE" id="PS50240"/>
    </source>
</evidence>
<evidence type="ECO:0000256" key="6">
    <source>
        <dbReference type="SAM" id="SignalP"/>
    </source>
</evidence>
<comment type="similarity">
    <text evidence="1">Belongs to the peptidase S1 family.</text>
</comment>
<keyword evidence="3" id="KW-0378">Hydrolase</keyword>
<dbReference type="PANTHER" id="PTHR24276:SF98">
    <property type="entry name" value="FI18310P1-RELATED"/>
    <property type="match status" value="1"/>
</dbReference>
<protein>
    <submittedName>
        <fullName evidence="9">Elastase-1-like isoform X1</fullName>
    </submittedName>
</protein>
<dbReference type="GO" id="GO:0004252">
    <property type="term" value="F:serine-type endopeptidase activity"/>
    <property type="evidence" value="ECO:0007669"/>
    <property type="project" value="InterPro"/>
</dbReference>
<dbReference type="PROSITE" id="PS00134">
    <property type="entry name" value="TRYPSIN_HIS"/>
    <property type="match status" value="1"/>
</dbReference>
<dbReference type="InterPro" id="IPR018114">
    <property type="entry name" value="TRYPSIN_HIS"/>
</dbReference>
<dbReference type="SUPFAM" id="SSF50494">
    <property type="entry name" value="Trypsin-like serine proteases"/>
    <property type="match status" value="1"/>
</dbReference>
<dbReference type="Pfam" id="PF00089">
    <property type="entry name" value="Trypsin"/>
    <property type="match status" value="1"/>
</dbReference>